<dbReference type="PANTHER" id="PTHR39607:SF1">
    <property type="entry name" value="B-ZIP TRANSCRIPTION FACTOR (EUROFUNG)"/>
    <property type="match status" value="1"/>
</dbReference>
<accession>A0AA40EN01</accession>
<dbReference type="PROSITE" id="PS00036">
    <property type="entry name" value="BZIP_BASIC"/>
    <property type="match status" value="1"/>
</dbReference>
<dbReference type="CDD" id="cd14688">
    <property type="entry name" value="bZIP_YAP"/>
    <property type="match status" value="1"/>
</dbReference>
<dbReference type="PANTHER" id="PTHR39607">
    <property type="entry name" value="XANTHOCILLIN BIOSYNTHESIS CLUSTER TRANSCRIPTION FACTOR XANC-RELATED"/>
    <property type="match status" value="1"/>
</dbReference>
<feature type="compositionally biased region" description="Polar residues" evidence="1">
    <location>
        <begin position="82"/>
        <end position="92"/>
    </location>
</feature>
<feature type="region of interest" description="Disordered" evidence="1">
    <location>
        <begin position="279"/>
        <end position="323"/>
    </location>
</feature>
<keyword evidence="4" id="KW-1185">Reference proteome</keyword>
<dbReference type="InterPro" id="IPR046347">
    <property type="entry name" value="bZIP_sf"/>
</dbReference>
<feature type="region of interest" description="Disordered" evidence="1">
    <location>
        <begin position="77"/>
        <end position="97"/>
    </location>
</feature>
<proteinExistence type="predicted"/>
<dbReference type="InterPro" id="IPR004827">
    <property type="entry name" value="bZIP"/>
</dbReference>
<dbReference type="Proteomes" id="UP001172159">
    <property type="component" value="Unassembled WGS sequence"/>
</dbReference>
<evidence type="ECO:0000313" key="4">
    <source>
        <dbReference type="Proteomes" id="UP001172159"/>
    </source>
</evidence>
<gene>
    <name evidence="3" type="ORF">B0T21DRAFT_381953</name>
</gene>
<dbReference type="GO" id="GO:0003700">
    <property type="term" value="F:DNA-binding transcription factor activity"/>
    <property type="evidence" value="ECO:0007669"/>
    <property type="project" value="InterPro"/>
</dbReference>
<feature type="domain" description="BZIP" evidence="2">
    <location>
        <begin position="107"/>
        <end position="122"/>
    </location>
</feature>
<protein>
    <recommendedName>
        <fullName evidence="2">BZIP domain-containing protein</fullName>
    </recommendedName>
</protein>
<dbReference type="InterPro" id="IPR052635">
    <property type="entry name" value="Sec_Metab_Biosynth_Reg"/>
</dbReference>
<evidence type="ECO:0000259" key="2">
    <source>
        <dbReference type="PROSITE" id="PS00036"/>
    </source>
</evidence>
<feature type="region of interest" description="Disordered" evidence="1">
    <location>
        <begin position="128"/>
        <end position="177"/>
    </location>
</feature>
<evidence type="ECO:0000256" key="1">
    <source>
        <dbReference type="SAM" id="MobiDB-lite"/>
    </source>
</evidence>
<dbReference type="EMBL" id="JAUKTV010000003">
    <property type="protein sequence ID" value="KAK0742315.1"/>
    <property type="molecule type" value="Genomic_DNA"/>
</dbReference>
<sequence length="323" mass="36161">MTGSGRNGGKHKGGGLQHQVWFVPSSRIWHKRFSPHLTTLLLLISYPTWLQDVAMTSMFQLNSHTYTHYQQAPMAPTRHFSHGTSSAFSPSANPDEDWTKISDLAERRRIQNRIAQRNYRKKLKRRMEELERKAGVSDESPSPGNEKTSPAPKPAKRAPATKARKQSPPAPGRQVVAPHFTTPSYGQHDQYLFNHSYEDERDRSTSPVGPYYQTGYPAPPSDEMFTPYNFHQMPHDPVATLAEYSSTISLPSMQHLDSYNNGYFPGMPIHGGHPPPFEHLTPNTPPLSHSLEHSAACSDSGSYTEYPKTPLSMPGSPGYGPQQ</sequence>
<comment type="caution">
    <text evidence="3">The sequence shown here is derived from an EMBL/GenBank/DDBJ whole genome shotgun (WGS) entry which is preliminary data.</text>
</comment>
<reference evidence="3" key="1">
    <citation type="submission" date="2023-06" db="EMBL/GenBank/DDBJ databases">
        <title>Genome-scale phylogeny and comparative genomics of the fungal order Sordariales.</title>
        <authorList>
            <consortium name="Lawrence Berkeley National Laboratory"/>
            <person name="Hensen N."/>
            <person name="Bonometti L."/>
            <person name="Westerberg I."/>
            <person name="Brannstrom I.O."/>
            <person name="Guillou S."/>
            <person name="Cros-Aarteil S."/>
            <person name="Calhoun S."/>
            <person name="Haridas S."/>
            <person name="Kuo A."/>
            <person name="Mondo S."/>
            <person name="Pangilinan J."/>
            <person name="Riley R."/>
            <person name="Labutti K."/>
            <person name="Andreopoulos B."/>
            <person name="Lipzen A."/>
            <person name="Chen C."/>
            <person name="Yanf M."/>
            <person name="Daum C."/>
            <person name="Ng V."/>
            <person name="Clum A."/>
            <person name="Steindorff A."/>
            <person name="Ohm R."/>
            <person name="Martin F."/>
            <person name="Silar P."/>
            <person name="Natvig D."/>
            <person name="Lalanne C."/>
            <person name="Gautier V."/>
            <person name="Ament-Velasquez S.L."/>
            <person name="Kruys A."/>
            <person name="Hutchinson M.I."/>
            <person name="Powell A.J."/>
            <person name="Barry K."/>
            <person name="Miller A.N."/>
            <person name="Grigoriev I.V."/>
            <person name="Debuchy R."/>
            <person name="Gladieux P."/>
            <person name="Thoren M.H."/>
            <person name="Johannesson H."/>
        </authorList>
    </citation>
    <scope>NUCLEOTIDE SEQUENCE</scope>
    <source>
        <strain evidence="3">CBS 540.89</strain>
    </source>
</reference>
<dbReference type="AlphaFoldDB" id="A0AA40EN01"/>
<dbReference type="Gene3D" id="1.20.5.170">
    <property type="match status" value="1"/>
</dbReference>
<dbReference type="SUPFAM" id="SSF57959">
    <property type="entry name" value="Leucine zipper domain"/>
    <property type="match status" value="1"/>
</dbReference>
<evidence type="ECO:0000313" key="3">
    <source>
        <dbReference type="EMBL" id="KAK0742315.1"/>
    </source>
</evidence>
<name>A0AA40EN01_9PEZI</name>
<organism evidence="3 4">
    <name type="scientific">Apiosordaria backusii</name>
    <dbReference type="NCBI Taxonomy" id="314023"/>
    <lineage>
        <taxon>Eukaryota</taxon>
        <taxon>Fungi</taxon>
        <taxon>Dikarya</taxon>
        <taxon>Ascomycota</taxon>
        <taxon>Pezizomycotina</taxon>
        <taxon>Sordariomycetes</taxon>
        <taxon>Sordariomycetidae</taxon>
        <taxon>Sordariales</taxon>
        <taxon>Lasiosphaeriaceae</taxon>
        <taxon>Apiosordaria</taxon>
    </lineage>
</organism>